<feature type="transmembrane region" description="Helical" evidence="1">
    <location>
        <begin position="150"/>
        <end position="172"/>
    </location>
</feature>
<evidence type="ECO:0000313" key="3">
    <source>
        <dbReference type="EMBL" id="MBB6558463.1"/>
    </source>
</evidence>
<dbReference type="Proteomes" id="UP000575083">
    <property type="component" value="Unassembled WGS sequence"/>
</dbReference>
<dbReference type="Pfam" id="PF12158">
    <property type="entry name" value="DUF3592"/>
    <property type="match status" value="1"/>
</dbReference>
<dbReference type="RefSeq" id="WP_184855901.1">
    <property type="nucleotide sequence ID" value="NZ_JACHLK010000002.1"/>
</dbReference>
<comment type="caution">
    <text evidence="3">The sequence shown here is derived from an EMBL/GenBank/DDBJ whole genome shotgun (WGS) entry which is preliminary data.</text>
</comment>
<feature type="transmembrane region" description="Helical" evidence="1">
    <location>
        <begin position="476"/>
        <end position="498"/>
    </location>
</feature>
<keyword evidence="1" id="KW-0472">Membrane</keyword>
<accession>A0A7X0U7Z9</accession>
<organism evidence="3 4">
    <name type="scientific">Acidovorax soli</name>
    <dbReference type="NCBI Taxonomy" id="592050"/>
    <lineage>
        <taxon>Bacteria</taxon>
        <taxon>Pseudomonadati</taxon>
        <taxon>Pseudomonadota</taxon>
        <taxon>Betaproteobacteria</taxon>
        <taxon>Burkholderiales</taxon>
        <taxon>Comamonadaceae</taxon>
        <taxon>Acidovorax</taxon>
    </lineage>
</organism>
<dbReference type="AlphaFoldDB" id="A0A7X0U7Z9"/>
<dbReference type="EMBL" id="JACHLK010000002">
    <property type="protein sequence ID" value="MBB6558463.1"/>
    <property type="molecule type" value="Genomic_DNA"/>
</dbReference>
<evidence type="ECO:0000313" key="4">
    <source>
        <dbReference type="Proteomes" id="UP000575083"/>
    </source>
</evidence>
<keyword evidence="1" id="KW-1133">Transmembrane helix</keyword>
<evidence type="ECO:0000256" key="1">
    <source>
        <dbReference type="SAM" id="Phobius"/>
    </source>
</evidence>
<feature type="transmembrane region" description="Helical" evidence="1">
    <location>
        <begin position="452"/>
        <end position="470"/>
    </location>
</feature>
<feature type="transmembrane region" description="Helical" evidence="1">
    <location>
        <begin position="207"/>
        <end position="228"/>
    </location>
</feature>
<feature type="domain" description="DUF3592" evidence="2">
    <location>
        <begin position="53"/>
        <end position="141"/>
    </location>
</feature>
<reference evidence="3 4" key="1">
    <citation type="submission" date="2020-08" db="EMBL/GenBank/DDBJ databases">
        <title>Functional genomics of gut bacteria from endangered species of beetles.</title>
        <authorList>
            <person name="Carlos-Shanley C."/>
        </authorList>
    </citation>
    <scope>NUCLEOTIDE SEQUENCE [LARGE SCALE GENOMIC DNA]</scope>
    <source>
        <strain evidence="3 4">S00198</strain>
    </source>
</reference>
<name>A0A7X0U7Z9_9BURK</name>
<proteinExistence type="predicted"/>
<keyword evidence="1" id="KW-0812">Transmembrane</keyword>
<gene>
    <name evidence="3" type="ORF">HNP48_001127</name>
</gene>
<dbReference type="InterPro" id="IPR021994">
    <property type="entry name" value="DUF3592"/>
</dbReference>
<keyword evidence="4" id="KW-1185">Reference proteome</keyword>
<feature type="transmembrane region" description="Helical" evidence="1">
    <location>
        <begin position="240"/>
        <end position="261"/>
    </location>
</feature>
<protein>
    <recommendedName>
        <fullName evidence="2">DUF3592 domain-containing protein</fullName>
    </recommendedName>
</protein>
<evidence type="ECO:0000259" key="2">
    <source>
        <dbReference type="Pfam" id="PF12158"/>
    </source>
</evidence>
<feature type="transmembrane region" description="Helical" evidence="1">
    <location>
        <begin position="16"/>
        <end position="38"/>
    </location>
</feature>
<sequence length="596" mass="64425">MAEESKSKKSNGPGPWVLVLFGMPFAAVGLGLLLLSVLPTLYDWTTMQGWQPVQATLVSAETVASRGSKSTTYSVKAEYRYRVAGQEYTGRRVAINSGSDNVGEFHQELGARLEAAQRTGTPVEAWVDPADPTKAVLDRSLRTGLLAFKLVFSLVFGGAGIGIIVFALRFWFARTQGAPTSGPAWEARPWESRAAWKDNRIRAQRHIGVWVLCALAVLWNLVALPMAFSVVPRALARGDHLAAGILVLVPLVGLVLLAWAARSAFHARRYGDARLELDPFPGSIGGHFGATLAVPVAYSSGLRFLATLQCVEHTRTRSGGKTSYESRTLWQVRGLAQVEAQGEGVRLAMRFDVPAHLPASEDPGSEYHRWGLQVTSVPGSAGDNLAPGFERSFDVPVYITNQKSVWLRHDAAEHPQLGEVAQAGDAADVSDVEQVPGGVRLYFPYGRRWKTMLALLVFGAIFAGGGVLMWTNAAPLPFTLIFGGIGWLVVLGALYGLCNSLTVRLDRQGIHSERRLLGLVRWESTATASEVARLELKESYSTTTGGHKETYYRLQAALTSGKAITVADSLRGKAAAQQLLSSLCRQTGYTKGSPPG</sequence>